<keyword evidence="1" id="KW-0812">Transmembrane</keyword>
<protein>
    <submittedName>
        <fullName evidence="2">Uncharacterized protein</fullName>
    </submittedName>
</protein>
<accession>A0A9D9GTJ1</accession>
<feature type="transmembrane region" description="Helical" evidence="1">
    <location>
        <begin position="39"/>
        <end position="62"/>
    </location>
</feature>
<proteinExistence type="predicted"/>
<feature type="transmembrane region" description="Helical" evidence="1">
    <location>
        <begin position="183"/>
        <end position="203"/>
    </location>
</feature>
<name>A0A9D9GTJ1_9FIRM</name>
<feature type="transmembrane region" description="Helical" evidence="1">
    <location>
        <begin position="117"/>
        <end position="141"/>
    </location>
</feature>
<evidence type="ECO:0000256" key="1">
    <source>
        <dbReference type="SAM" id="Phobius"/>
    </source>
</evidence>
<feature type="transmembrane region" description="Helical" evidence="1">
    <location>
        <begin position="153"/>
        <end position="177"/>
    </location>
</feature>
<feature type="transmembrane region" description="Helical" evidence="1">
    <location>
        <begin position="215"/>
        <end position="234"/>
    </location>
</feature>
<gene>
    <name evidence="2" type="ORF">IAC61_05300</name>
</gene>
<keyword evidence="1" id="KW-1133">Transmembrane helix</keyword>
<feature type="transmembrane region" description="Helical" evidence="1">
    <location>
        <begin position="74"/>
        <end position="97"/>
    </location>
</feature>
<organism evidence="2 3">
    <name type="scientific">Candidatus Alloenteromonas pullistercoris</name>
    <dbReference type="NCBI Taxonomy" id="2840785"/>
    <lineage>
        <taxon>Bacteria</taxon>
        <taxon>Bacillati</taxon>
        <taxon>Bacillota</taxon>
        <taxon>Bacillota incertae sedis</taxon>
        <taxon>Candidatus Alloenteromonas</taxon>
    </lineage>
</organism>
<evidence type="ECO:0000313" key="2">
    <source>
        <dbReference type="EMBL" id="MBO8426710.1"/>
    </source>
</evidence>
<evidence type="ECO:0000313" key="3">
    <source>
        <dbReference type="Proteomes" id="UP000823634"/>
    </source>
</evidence>
<dbReference type="AlphaFoldDB" id="A0A9D9GTJ1"/>
<dbReference type="Proteomes" id="UP000823634">
    <property type="component" value="Unassembled WGS sequence"/>
</dbReference>
<feature type="transmembrane region" description="Helical" evidence="1">
    <location>
        <begin position="12"/>
        <end position="33"/>
    </location>
</feature>
<sequence length="235" mass="26216">MNGSSANKGHPYLVLDCVYLLLLLLCAILTVSIDFSSLRLAYSLFLFFLFVGQSLRLLPYLFGFAPSEIKLPRLFGFFRLLGHLIEAIGIFGLIYLGRYLSADLKSLVPDAEAIEEVAYPNSLYIFIGMFFLAFLAVFLFIGNNSWKDDKPKLWVSLSRSLSLFVLCSLAFVQYILIDLHSTFYSSLSYVFVFVLLFGIGRLLASLLSRRNPNLLGLYGISMIGCLGLAAIGVLI</sequence>
<keyword evidence="1" id="KW-0472">Membrane</keyword>
<dbReference type="EMBL" id="JADINA010000033">
    <property type="protein sequence ID" value="MBO8426710.1"/>
    <property type="molecule type" value="Genomic_DNA"/>
</dbReference>
<reference evidence="2" key="2">
    <citation type="journal article" date="2021" name="PeerJ">
        <title>Extensive microbial diversity within the chicken gut microbiome revealed by metagenomics and culture.</title>
        <authorList>
            <person name="Gilroy R."/>
            <person name="Ravi A."/>
            <person name="Getino M."/>
            <person name="Pursley I."/>
            <person name="Horton D.L."/>
            <person name="Alikhan N.F."/>
            <person name="Baker D."/>
            <person name="Gharbi K."/>
            <person name="Hall N."/>
            <person name="Watson M."/>
            <person name="Adriaenssens E.M."/>
            <person name="Foster-Nyarko E."/>
            <person name="Jarju S."/>
            <person name="Secka A."/>
            <person name="Antonio M."/>
            <person name="Oren A."/>
            <person name="Chaudhuri R.R."/>
            <person name="La Ragione R."/>
            <person name="Hildebrand F."/>
            <person name="Pallen M.J."/>
        </authorList>
    </citation>
    <scope>NUCLEOTIDE SEQUENCE</scope>
    <source>
        <strain evidence="2">17113</strain>
    </source>
</reference>
<comment type="caution">
    <text evidence="2">The sequence shown here is derived from an EMBL/GenBank/DDBJ whole genome shotgun (WGS) entry which is preliminary data.</text>
</comment>
<reference evidence="2" key="1">
    <citation type="submission" date="2020-10" db="EMBL/GenBank/DDBJ databases">
        <authorList>
            <person name="Gilroy R."/>
        </authorList>
    </citation>
    <scope>NUCLEOTIDE SEQUENCE</scope>
    <source>
        <strain evidence="2">17113</strain>
    </source>
</reference>